<name>A0A3E2DGG9_9ACTN</name>
<proteinExistence type="predicted"/>
<dbReference type="RefSeq" id="WP_016667279.1">
    <property type="nucleotide sequence ID" value="NZ_AP024309.1"/>
</dbReference>
<protein>
    <submittedName>
        <fullName evidence="1">Leader peptidase (Prepilin peptidase)/N-methyltransferase</fullName>
    </submittedName>
</protein>
<keyword evidence="1" id="KW-0808">Transferase</keyword>
<accession>A0A3E2DGG9</accession>
<reference evidence="1 2" key="1">
    <citation type="submission" date="2017-07" db="EMBL/GenBank/DDBJ databases">
        <authorList>
            <person name="Sun Z.S."/>
            <person name="Albrecht U."/>
            <person name="Echele G."/>
            <person name="Lee C.C."/>
        </authorList>
    </citation>
    <scope>NUCLEOTIDE SEQUENCE [LARGE SCALE GENOMIC DNA]</scope>
    <source>
        <strain evidence="1 2">P16-029</strain>
    </source>
</reference>
<dbReference type="GO" id="GO:0008168">
    <property type="term" value="F:methyltransferase activity"/>
    <property type="evidence" value="ECO:0007669"/>
    <property type="project" value="UniProtKB-KW"/>
</dbReference>
<dbReference type="GO" id="GO:0032259">
    <property type="term" value="P:methylation"/>
    <property type="evidence" value="ECO:0007669"/>
    <property type="project" value="UniProtKB-KW"/>
</dbReference>
<organism evidence="1 2">
    <name type="scientific">Cutibacterium avidum</name>
    <dbReference type="NCBI Taxonomy" id="33010"/>
    <lineage>
        <taxon>Bacteria</taxon>
        <taxon>Bacillati</taxon>
        <taxon>Actinomycetota</taxon>
        <taxon>Actinomycetes</taxon>
        <taxon>Propionibacteriales</taxon>
        <taxon>Propionibacteriaceae</taxon>
        <taxon>Cutibacterium</taxon>
    </lineage>
</organism>
<dbReference type="Proteomes" id="UP000259211">
    <property type="component" value="Unassembled WGS sequence"/>
</dbReference>
<comment type="caution">
    <text evidence="1">The sequence shown here is derived from an EMBL/GenBank/DDBJ whole genome shotgun (WGS) entry which is preliminary data.</text>
</comment>
<dbReference type="EMBL" id="NOWI01000005">
    <property type="protein sequence ID" value="RFT44480.1"/>
    <property type="molecule type" value="Genomic_DNA"/>
</dbReference>
<evidence type="ECO:0000313" key="1">
    <source>
        <dbReference type="EMBL" id="RFT44480.1"/>
    </source>
</evidence>
<sequence length="236" mass="24752">MWAVIGIAISCGLALWHLLITVPRLAEPTVEVVGDEILAIKPRYDSLATPARTLIVIATAAVCGFSSTLAPRWSWGPWWVWSGSVATLAAVDQATTFLPVKLWRRCVAESAVALVAGMAITGPPHLPALAGCVAVAAVSTGFFWLMWRLSSSLGYGDVRLSAGTGFLGATTGALAPHPDVFQAGMTTLLASTVLGAVMAIVTTLIRRCRPSPWGSAFAYGPALWAGPWVALAISLR</sequence>
<evidence type="ECO:0000313" key="2">
    <source>
        <dbReference type="Proteomes" id="UP000259211"/>
    </source>
</evidence>
<gene>
    <name evidence="1" type="ORF">CHT91_06505</name>
</gene>
<dbReference type="AlphaFoldDB" id="A0A3E2DGG9"/>
<keyword evidence="1" id="KW-0489">Methyltransferase</keyword>